<reference evidence="3" key="1">
    <citation type="submission" date="2024-05" db="EMBL/GenBank/DDBJ databases">
        <authorList>
            <person name="Yu L."/>
        </authorList>
    </citation>
    <scope>NUCLEOTIDE SEQUENCE</scope>
    <source>
        <strain evidence="3">G08B096</strain>
    </source>
</reference>
<dbReference type="EMBL" id="CP158374">
    <property type="protein sequence ID" value="XBX82421.1"/>
    <property type="molecule type" value="Genomic_DNA"/>
</dbReference>
<evidence type="ECO:0000256" key="1">
    <source>
        <dbReference type="ARBA" id="ARBA00023125"/>
    </source>
</evidence>
<protein>
    <submittedName>
        <fullName evidence="3">TetR/AcrR family transcriptional regulator</fullName>
    </submittedName>
</protein>
<dbReference type="GO" id="GO:0003677">
    <property type="term" value="F:DNA binding"/>
    <property type="evidence" value="ECO:0007669"/>
    <property type="project" value="UniProtKB-KW"/>
</dbReference>
<feature type="domain" description="HTH tetR-type" evidence="2">
    <location>
        <begin position="8"/>
        <end position="45"/>
    </location>
</feature>
<organism evidence="3">
    <name type="scientific">Agromyces sp. G08B096</name>
    <dbReference type="NCBI Taxonomy" id="3156399"/>
    <lineage>
        <taxon>Bacteria</taxon>
        <taxon>Bacillati</taxon>
        <taxon>Actinomycetota</taxon>
        <taxon>Actinomycetes</taxon>
        <taxon>Micrococcales</taxon>
        <taxon>Microbacteriaceae</taxon>
        <taxon>Agromyces</taxon>
    </lineage>
</organism>
<dbReference type="SUPFAM" id="SSF46689">
    <property type="entry name" value="Homeodomain-like"/>
    <property type="match status" value="1"/>
</dbReference>
<proteinExistence type="predicted"/>
<evidence type="ECO:0000259" key="2">
    <source>
        <dbReference type="Pfam" id="PF00440"/>
    </source>
</evidence>
<dbReference type="InterPro" id="IPR009057">
    <property type="entry name" value="Homeodomain-like_sf"/>
</dbReference>
<gene>
    <name evidence="3" type="ORF">ABIQ69_00500</name>
</gene>
<sequence length="183" mass="19780">MSTKDDWLDEGLRVLAAEGAPGVRTDRIAARLGLTKGSFHHHFRGAADYRRALLDRYAVRTLEALEDAVGEASALPPLEAFAALRDRAGAVLDQPLETAVRAWAFQDDDARATQARVDTARLEALTELWSRLVDDPESARTAALLPHLVIVGAAMTLPSVGREELSKVLDLLVGLVPHTAADL</sequence>
<dbReference type="RefSeq" id="WP_350348438.1">
    <property type="nucleotide sequence ID" value="NZ_CP158374.1"/>
</dbReference>
<dbReference type="AlphaFoldDB" id="A0AAU7W6Q9"/>
<dbReference type="Pfam" id="PF00440">
    <property type="entry name" value="TetR_N"/>
    <property type="match status" value="1"/>
</dbReference>
<dbReference type="Gene3D" id="1.10.357.10">
    <property type="entry name" value="Tetracycline Repressor, domain 2"/>
    <property type="match status" value="1"/>
</dbReference>
<name>A0AAU7W6Q9_9MICO</name>
<accession>A0AAU7W6Q9</accession>
<evidence type="ECO:0000313" key="3">
    <source>
        <dbReference type="EMBL" id="XBX82421.1"/>
    </source>
</evidence>
<dbReference type="InterPro" id="IPR001647">
    <property type="entry name" value="HTH_TetR"/>
</dbReference>
<keyword evidence="1" id="KW-0238">DNA-binding</keyword>